<protein>
    <submittedName>
        <fullName evidence="1">Uncharacterized protein</fullName>
    </submittedName>
</protein>
<dbReference type="InParanoid" id="A0A1X7TZ78"/>
<organism evidence="1">
    <name type="scientific">Amphimedon queenslandica</name>
    <name type="common">Sponge</name>
    <dbReference type="NCBI Taxonomy" id="400682"/>
    <lineage>
        <taxon>Eukaryota</taxon>
        <taxon>Metazoa</taxon>
        <taxon>Porifera</taxon>
        <taxon>Demospongiae</taxon>
        <taxon>Heteroscleromorpha</taxon>
        <taxon>Haplosclerida</taxon>
        <taxon>Niphatidae</taxon>
        <taxon>Amphimedon</taxon>
    </lineage>
</organism>
<sequence length="129" mass="15097">MHCSVTFTLKHIDATYKPWRSLFKNCYYQSNGSKIYHEGLSTGNHRRQKERKRQFVTFMHQGHKICTITFIKLHACGKSRFEEIMKSYKMNELIPEVHGNAGQTPNHALTYVTFSGFLCSSEITLKYKE</sequence>
<reference evidence="1" key="1">
    <citation type="submission" date="2017-05" db="UniProtKB">
        <authorList>
            <consortium name="EnsemblMetazoa"/>
        </authorList>
    </citation>
    <scope>IDENTIFICATION</scope>
</reference>
<proteinExistence type="predicted"/>
<accession>A0A1X7TZ78</accession>
<evidence type="ECO:0000313" key="1">
    <source>
        <dbReference type="EnsemblMetazoa" id="Aqu2.1.20625_001"/>
    </source>
</evidence>
<dbReference type="AlphaFoldDB" id="A0A1X7TZ78"/>
<dbReference type="EnsemblMetazoa" id="Aqu2.1.20625_001">
    <property type="protein sequence ID" value="Aqu2.1.20625_001"/>
    <property type="gene ID" value="Aqu2.1.20625"/>
</dbReference>
<name>A0A1X7TZ78_AMPQE</name>